<evidence type="ECO:0000313" key="3">
    <source>
        <dbReference type="Proteomes" id="UP000321562"/>
    </source>
</evidence>
<dbReference type="Proteomes" id="UP000321562">
    <property type="component" value="Unassembled WGS sequence"/>
</dbReference>
<keyword evidence="3" id="KW-1185">Reference proteome</keyword>
<dbReference type="RefSeq" id="WP_147096276.1">
    <property type="nucleotide sequence ID" value="NZ_JBHUFH010000002.1"/>
</dbReference>
<feature type="region of interest" description="Disordered" evidence="1">
    <location>
        <begin position="43"/>
        <end position="67"/>
    </location>
</feature>
<comment type="caution">
    <text evidence="2">The sequence shown here is derived from an EMBL/GenBank/DDBJ whole genome shotgun (WGS) entry which is preliminary data.</text>
</comment>
<feature type="compositionally biased region" description="Basic and acidic residues" evidence="1">
    <location>
        <begin position="43"/>
        <end position="58"/>
    </location>
</feature>
<proteinExistence type="predicted"/>
<evidence type="ECO:0000256" key="1">
    <source>
        <dbReference type="SAM" id="MobiDB-lite"/>
    </source>
</evidence>
<dbReference type="AlphaFoldDB" id="A0A5C6S8K2"/>
<organism evidence="2 3">
    <name type="scientific">Paracoccus aurantiacus</name>
    <dbReference type="NCBI Taxonomy" id="2599412"/>
    <lineage>
        <taxon>Bacteria</taxon>
        <taxon>Pseudomonadati</taxon>
        <taxon>Pseudomonadota</taxon>
        <taxon>Alphaproteobacteria</taxon>
        <taxon>Rhodobacterales</taxon>
        <taxon>Paracoccaceae</taxon>
        <taxon>Paracoccus</taxon>
    </lineage>
</organism>
<accession>A0A5C6S8K2</accession>
<protein>
    <submittedName>
        <fullName evidence="2">Uncharacterized protein</fullName>
    </submittedName>
</protein>
<dbReference type="EMBL" id="VOPL01000001">
    <property type="protein sequence ID" value="TXB70791.1"/>
    <property type="molecule type" value="Genomic_DNA"/>
</dbReference>
<name>A0A5C6S8K2_9RHOB</name>
<sequence>MSNVIMRGPFLKTRPASLNRSAAAVQLALPAWRDKRFRKSIYRKDQCRRDAQHADKALPKSKNPATF</sequence>
<reference evidence="2 3" key="1">
    <citation type="submission" date="2019-08" db="EMBL/GenBank/DDBJ databases">
        <authorList>
            <person name="Ye J."/>
        </authorList>
    </citation>
    <scope>NUCLEOTIDE SEQUENCE [LARGE SCALE GENOMIC DNA]</scope>
    <source>
        <strain evidence="2 3">TK008</strain>
    </source>
</reference>
<evidence type="ECO:0000313" key="2">
    <source>
        <dbReference type="EMBL" id="TXB70791.1"/>
    </source>
</evidence>
<gene>
    <name evidence="2" type="ORF">FQV27_02750</name>
</gene>